<organism evidence="1 2">
    <name type="scientific">Microcystis flos-aquae TF09</name>
    <dbReference type="NCBI Taxonomy" id="2060473"/>
    <lineage>
        <taxon>Bacteria</taxon>
        <taxon>Bacillati</taxon>
        <taxon>Cyanobacteriota</taxon>
        <taxon>Cyanophyceae</taxon>
        <taxon>Oscillatoriophycideae</taxon>
        <taxon>Chroococcales</taxon>
        <taxon>Microcystaceae</taxon>
        <taxon>Microcystis</taxon>
    </lineage>
</organism>
<dbReference type="Proteomes" id="UP000256873">
    <property type="component" value="Unassembled WGS sequence"/>
</dbReference>
<name>A0A3E0KVE0_9CHRO</name>
<gene>
    <name evidence="1" type="ORF">DWQ54_23100</name>
</gene>
<proteinExistence type="predicted"/>
<sequence>MQIKDMNSEELKALIENTIDETLESYFGDPDEGKTLKEEVKQRLLAIKQRREAGKKGMTSAEVYQRLGLKQTQFKQHHEYNNSNHQSL</sequence>
<protein>
    <submittedName>
        <fullName evidence="1">Uncharacterized protein</fullName>
    </submittedName>
</protein>
<dbReference type="EMBL" id="QQWC01000008">
    <property type="protein sequence ID" value="REJ39076.1"/>
    <property type="molecule type" value="Genomic_DNA"/>
</dbReference>
<reference evidence="1 2" key="1">
    <citation type="submission" date="2017-10" db="EMBL/GenBank/DDBJ databases">
        <title>A large-scale comparative metagenomic study reveals the eutrophication-driven functional interactions in six Microcystis-epibionts communities.</title>
        <authorList>
            <person name="Li Q."/>
            <person name="Lin F."/>
        </authorList>
    </citation>
    <scope>NUCLEOTIDE SEQUENCE [LARGE SCALE GENOMIC DNA]</scope>
    <source>
        <strain evidence="1">TF09</strain>
    </source>
</reference>
<accession>A0A3E0KVE0</accession>
<dbReference type="AlphaFoldDB" id="A0A3E0KVE0"/>
<evidence type="ECO:0000313" key="1">
    <source>
        <dbReference type="EMBL" id="REJ39076.1"/>
    </source>
</evidence>
<evidence type="ECO:0000313" key="2">
    <source>
        <dbReference type="Proteomes" id="UP000256873"/>
    </source>
</evidence>
<comment type="caution">
    <text evidence="1">The sequence shown here is derived from an EMBL/GenBank/DDBJ whole genome shotgun (WGS) entry which is preliminary data.</text>
</comment>